<dbReference type="SUPFAM" id="SSF53167">
    <property type="entry name" value="Purine and uridine phosphorylases"/>
    <property type="match status" value="1"/>
</dbReference>
<evidence type="ECO:0000259" key="3">
    <source>
        <dbReference type="Pfam" id="PF01048"/>
    </source>
</evidence>
<proteinExistence type="predicted"/>
<protein>
    <recommendedName>
        <fullName evidence="7">Nucleoside phosphorylase domain-containing protein</fullName>
    </recommendedName>
</protein>
<evidence type="ECO:0008006" key="7">
    <source>
        <dbReference type="Google" id="ProtNLM"/>
    </source>
</evidence>
<evidence type="ECO:0000313" key="6">
    <source>
        <dbReference type="Proteomes" id="UP001301958"/>
    </source>
</evidence>
<dbReference type="Proteomes" id="UP001301958">
    <property type="component" value="Unassembled WGS sequence"/>
</dbReference>
<gene>
    <name evidence="5" type="ORF">QBC38DRAFT_456383</name>
</gene>
<evidence type="ECO:0000256" key="2">
    <source>
        <dbReference type="SAM" id="MobiDB-lite"/>
    </source>
</evidence>
<evidence type="ECO:0000313" key="5">
    <source>
        <dbReference type="EMBL" id="KAK4226285.1"/>
    </source>
</evidence>
<reference evidence="5" key="1">
    <citation type="journal article" date="2023" name="Mol. Phylogenet. Evol.">
        <title>Genome-scale phylogeny and comparative genomics of the fungal order Sordariales.</title>
        <authorList>
            <person name="Hensen N."/>
            <person name="Bonometti L."/>
            <person name="Westerberg I."/>
            <person name="Brannstrom I.O."/>
            <person name="Guillou S."/>
            <person name="Cros-Aarteil S."/>
            <person name="Calhoun S."/>
            <person name="Haridas S."/>
            <person name="Kuo A."/>
            <person name="Mondo S."/>
            <person name="Pangilinan J."/>
            <person name="Riley R."/>
            <person name="LaButti K."/>
            <person name="Andreopoulos B."/>
            <person name="Lipzen A."/>
            <person name="Chen C."/>
            <person name="Yan M."/>
            <person name="Daum C."/>
            <person name="Ng V."/>
            <person name="Clum A."/>
            <person name="Steindorff A."/>
            <person name="Ohm R.A."/>
            <person name="Martin F."/>
            <person name="Silar P."/>
            <person name="Natvig D.O."/>
            <person name="Lalanne C."/>
            <person name="Gautier V."/>
            <person name="Ament-Velasquez S.L."/>
            <person name="Kruys A."/>
            <person name="Hutchinson M.I."/>
            <person name="Powell A.J."/>
            <person name="Barry K."/>
            <person name="Miller A.N."/>
            <person name="Grigoriev I.V."/>
            <person name="Debuchy R."/>
            <person name="Gladieux P."/>
            <person name="Hiltunen Thoren M."/>
            <person name="Johannesson H."/>
        </authorList>
    </citation>
    <scope>NUCLEOTIDE SEQUENCE</scope>
    <source>
        <strain evidence="5">CBS 990.96</strain>
    </source>
</reference>
<accession>A0AAN7BMZ7</accession>
<dbReference type="GO" id="GO:0009116">
    <property type="term" value="P:nucleoside metabolic process"/>
    <property type="evidence" value="ECO:0007669"/>
    <property type="project" value="InterPro"/>
</dbReference>
<dbReference type="InterPro" id="IPR035994">
    <property type="entry name" value="Nucleoside_phosphorylase_sf"/>
</dbReference>
<feature type="domain" description="Ubiquitin-like" evidence="4">
    <location>
        <begin position="373"/>
        <end position="453"/>
    </location>
</feature>
<dbReference type="InterPro" id="IPR054464">
    <property type="entry name" value="ULD_fung"/>
</dbReference>
<comment type="caution">
    <text evidence="5">The sequence shown here is derived from an EMBL/GenBank/DDBJ whole genome shotgun (WGS) entry which is preliminary data.</text>
</comment>
<keyword evidence="6" id="KW-1185">Reference proteome</keyword>
<dbReference type="InterPro" id="IPR053137">
    <property type="entry name" value="NLR-like"/>
</dbReference>
<dbReference type="PANTHER" id="PTHR46082:SF6">
    <property type="entry name" value="AAA+ ATPASE DOMAIN-CONTAINING PROTEIN-RELATED"/>
    <property type="match status" value="1"/>
</dbReference>
<evidence type="ECO:0000256" key="1">
    <source>
        <dbReference type="SAM" id="Coils"/>
    </source>
</evidence>
<feature type="region of interest" description="Disordered" evidence="2">
    <location>
        <begin position="1"/>
        <end position="22"/>
    </location>
</feature>
<dbReference type="InterPro" id="IPR000845">
    <property type="entry name" value="Nucleoside_phosphorylase_d"/>
</dbReference>
<feature type="domain" description="Nucleoside phosphorylase" evidence="3">
    <location>
        <begin position="19"/>
        <end position="113"/>
    </location>
</feature>
<reference evidence="5" key="2">
    <citation type="submission" date="2023-05" db="EMBL/GenBank/DDBJ databases">
        <authorList>
            <consortium name="Lawrence Berkeley National Laboratory"/>
            <person name="Steindorff A."/>
            <person name="Hensen N."/>
            <person name="Bonometti L."/>
            <person name="Westerberg I."/>
            <person name="Brannstrom I.O."/>
            <person name="Guillou S."/>
            <person name="Cros-Aarteil S."/>
            <person name="Calhoun S."/>
            <person name="Haridas S."/>
            <person name="Kuo A."/>
            <person name="Mondo S."/>
            <person name="Pangilinan J."/>
            <person name="Riley R."/>
            <person name="Labutti K."/>
            <person name="Andreopoulos B."/>
            <person name="Lipzen A."/>
            <person name="Chen C."/>
            <person name="Yanf M."/>
            <person name="Daum C."/>
            <person name="Ng V."/>
            <person name="Clum A."/>
            <person name="Ohm R."/>
            <person name="Martin F."/>
            <person name="Silar P."/>
            <person name="Natvig D."/>
            <person name="Lalanne C."/>
            <person name="Gautier V."/>
            <person name="Ament-Velasquez S.L."/>
            <person name="Kruys A."/>
            <person name="Hutchinson M.I."/>
            <person name="Powell A.J."/>
            <person name="Barry K."/>
            <person name="Miller A.N."/>
            <person name="Grigoriev I.V."/>
            <person name="Debuchy R."/>
            <person name="Gladieux P."/>
            <person name="Thoren M.H."/>
            <person name="Johannesson H."/>
        </authorList>
    </citation>
    <scope>NUCLEOTIDE SEQUENCE</scope>
    <source>
        <strain evidence="5">CBS 990.96</strain>
    </source>
</reference>
<dbReference type="Pfam" id="PF22893">
    <property type="entry name" value="ULD_2"/>
    <property type="match status" value="1"/>
</dbReference>
<dbReference type="Pfam" id="PF01048">
    <property type="entry name" value="PNP_UDP_1"/>
    <property type="match status" value="1"/>
</dbReference>
<dbReference type="EMBL" id="MU865350">
    <property type="protein sequence ID" value="KAK4226285.1"/>
    <property type="molecule type" value="Genomic_DNA"/>
</dbReference>
<dbReference type="PANTHER" id="PTHR46082">
    <property type="entry name" value="ATP/GTP-BINDING PROTEIN-RELATED"/>
    <property type="match status" value="1"/>
</dbReference>
<dbReference type="AlphaFoldDB" id="A0AAN7BMZ7"/>
<sequence length="656" mass="73563">MECRVTDIDANGNPSNKTKRDSNEYLTGRIGRDNVVLVTTGVGKLKAGNAVHTLLASYTQIRLALVVGICGGVPKRVGSQDEDGEMVLSDVINSSSVTQYDFGSQYPDGFRIKDGATFDKLGNAARDVQSLLRRLSIPQERIRLDKKAAEFLEVLQENADAVTLERGRQSLKYRHPGSSEDKLFPASYHHQHRAPIAPCVGCRDGRICPGAAKMSCNEVGCDERILIRERHRLLFKKLWEEMDIKIAQRPAVHLGGIASADTVMKSGIDRDEMAKNLGLWQCFAAARAASTIKALLALRTGPERNVQAASLMELTEISAQREFLVEKSELMIENARLEGENRVLQDTIELLKSQVSSLQICLQGQLNSSVPMQSVLIIDARGDELPFCIQTITSKPLFMHILKDRFADTGTGKIERGNWYLEDRDNKRIIDLTKPWATIMKPGRKFHMGMVFRTHRQSPRQSCPSCRSVNAGEADKEITCHKCGLVYCRIDEIRKVVVQGDNDPEVNMIGHKGDVPSQENLLQSSNISLDLDFARPRAPKRTRPLDEELGQYKRIRLVDTSFYITENTNTQSSSRQRPAIGLQLYHLRDLDLLTSYLSQICGLSEEECITALKNYRYRLHGSGSPLTYVYLALVDMEQRLDGHRPACYNCHMWATG</sequence>
<name>A0AAN7BMZ7_9PEZI</name>
<dbReference type="GO" id="GO:0003824">
    <property type="term" value="F:catalytic activity"/>
    <property type="evidence" value="ECO:0007669"/>
    <property type="project" value="InterPro"/>
</dbReference>
<organism evidence="5 6">
    <name type="scientific">Podospora fimiseda</name>
    <dbReference type="NCBI Taxonomy" id="252190"/>
    <lineage>
        <taxon>Eukaryota</taxon>
        <taxon>Fungi</taxon>
        <taxon>Dikarya</taxon>
        <taxon>Ascomycota</taxon>
        <taxon>Pezizomycotina</taxon>
        <taxon>Sordariomycetes</taxon>
        <taxon>Sordariomycetidae</taxon>
        <taxon>Sordariales</taxon>
        <taxon>Podosporaceae</taxon>
        <taxon>Podospora</taxon>
    </lineage>
</organism>
<feature type="coiled-coil region" evidence="1">
    <location>
        <begin position="327"/>
        <end position="354"/>
    </location>
</feature>
<keyword evidence="1" id="KW-0175">Coiled coil</keyword>
<dbReference type="Gene3D" id="3.40.50.1580">
    <property type="entry name" value="Nucleoside phosphorylase domain"/>
    <property type="match status" value="1"/>
</dbReference>
<evidence type="ECO:0000259" key="4">
    <source>
        <dbReference type="Pfam" id="PF22893"/>
    </source>
</evidence>